<comment type="caution">
    <text evidence="2">The sequence shown here is derived from an EMBL/GenBank/DDBJ whole genome shotgun (WGS) entry which is preliminary data.</text>
</comment>
<dbReference type="AlphaFoldDB" id="A0A428MW71"/>
<keyword evidence="3" id="KW-1185">Reference proteome</keyword>
<dbReference type="EMBL" id="RBVX01000038">
    <property type="protein sequence ID" value="RSL30372.1"/>
    <property type="molecule type" value="Genomic_DNA"/>
</dbReference>
<proteinExistence type="predicted"/>
<evidence type="ECO:0000256" key="1">
    <source>
        <dbReference type="SAM" id="Phobius"/>
    </source>
</evidence>
<dbReference type="OrthoDB" id="2973226at2"/>
<accession>A0A428MW71</accession>
<keyword evidence="1" id="KW-0812">Transmembrane</keyword>
<keyword evidence="1" id="KW-0472">Membrane</keyword>
<sequence length="67" mass="7723">MKRPMVWVFLMLSVFVMIFFAGSGAFQGMESSAFQVIGFAGMMFSLLYGLLLTENESEKERETQEYY</sequence>
<evidence type="ECO:0000313" key="2">
    <source>
        <dbReference type="EMBL" id="RSL30372.1"/>
    </source>
</evidence>
<dbReference type="RefSeq" id="WP_125560754.1">
    <property type="nucleotide sequence ID" value="NZ_RBVX01000038.1"/>
</dbReference>
<keyword evidence="1" id="KW-1133">Transmembrane helix</keyword>
<reference evidence="2 3" key="1">
    <citation type="submission" date="2018-10" db="EMBL/GenBank/DDBJ databases">
        <title>Draft genome sequence of Bacillus salarius IM0101, isolated from a hypersaline soil in Inner Mongolia, China.</title>
        <authorList>
            <person name="Yamprayoonswat W."/>
            <person name="Boonvisut S."/>
            <person name="Jumpathong W."/>
            <person name="Sittihan S."/>
            <person name="Ruangsuj P."/>
            <person name="Wanthongcharoen S."/>
            <person name="Thongpramul N."/>
            <person name="Pimmason S."/>
            <person name="Yu B."/>
            <person name="Yasawong M."/>
        </authorList>
    </citation>
    <scope>NUCLEOTIDE SEQUENCE [LARGE SCALE GENOMIC DNA]</scope>
    <source>
        <strain evidence="2 3">IM0101</strain>
    </source>
</reference>
<name>A0A428MW71_9BACI</name>
<organism evidence="2 3">
    <name type="scientific">Salibacterium salarium</name>
    <dbReference type="NCBI Taxonomy" id="284579"/>
    <lineage>
        <taxon>Bacteria</taxon>
        <taxon>Bacillati</taxon>
        <taxon>Bacillota</taxon>
        <taxon>Bacilli</taxon>
        <taxon>Bacillales</taxon>
        <taxon>Bacillaceae</taxon>
    </lineage>
</organism>
<evidence type="ECO:0000313" key="3">
    <source>
        <dbReference type="Proteomes" id="UP000275076"/>
    </source>
</evidence>
<dbReference type="Proteomes" id="UP000275076">
    <property type="component" value="Unassembled WGS sequence"/>
</dbReference>
<gene>
    <name evidence="2" type="ORF">D7Z54_26395</name>
</gene>
<protein>
    <submittedName>
        <fullName evidence="2">Uncharacterized protein</fullName>
    </submittedName>
</protein>
<feature type="transmembrane region" description="Helical" evidence="1">
    <location>
        <begin position="7"/>
        <end position="26"/>
    </location>
</feature>
<feature type="transmembrane region" description="Helical" evidence="1">
    <location>
        <begin position="32"/>
        <end position="51"/>
    </location>
</feature>